<dbReference type="OrthoDB" id="9984693at2759"/>
<dbReference type="PANTHER" id="PTHR13315">
    <property type="entry name" value="METALLO PHOSPHOESTERASE RELATED"/>
    <property type="match status" value="1"/>
</dbReference>
<dbReference type="InterPro" id="IPR033308">
    <property type="entry name" value="PGAP5/Cdc1/Ted1"/>
</dbReference>
<sequence>MRMKIQVKLVARIIAYILFTFALCEYFMYYLVIYQCSWPELKSEKPSSSSPSKNYNEPVRAMFLADTHLLGSRNGHWFDKLRREWQMYRAFQSAISLHKPEVVFFLGDVFDEGLWCGKVEFDYYVDRFNSLFKVPEGTKVFVAAGNHDIGFHYAISPYLNERFKNAFNAPPVKIVSIRGNHFVLINSMAMEGDDCSLCRQAEVKLMTIAEKLRCYQGVGKGCAPGMPQKQYSRPIILQHFPMYRDSDKNCDEPDEAPEDLKRMKFRERWECLSREATEMIFDQLDPRAVFTGHTHHGCHVVHGASQDIHEYTVSSFSWRNKDNPTFLLGMITPNNYAVSKCHMPRESTIIFLYIASLVGFVLWFVRRMYLFSSFRHNSVRGFKSC</sequence>
<dbReference type="RefSeq" id="XP_034234476.1">
    <property type="nucleotide sequence ID" value="XM_034378585.1"/>
</dbReference>
<evidence type="ECO:0000313" key="14">
    <source>
        <dbReference type="RefSeq" id="XP_034234476.1"/>
    </source>
</evidence>
<feature type="transmembrane region" description="Helical" evidence="11">
    <location>
        <begin position="348"/>
        <end position="365"/>
    </location>
</feature>
<evidence type="ECO:0000256" key="10">
    <source>
        <dbReference type="ARBA" id="ARBA00074873"/>
    </source>
</evidence>
<dbReference type="InParanoid" id="A0A6P8YDK0"/>
<dbReference type="KEGG" id="tpal:117641346"/>
<evidence type="ECO:0000256" key="5">
    <source>
        <dbReference type="ARBA" id="ARBA00022723"/>
    </source>
</evidence>
<dbReference type="GO" id="GO:0016787">
    <property type="term" value="F:hydrolase activity"/>
    <property type="evidence" value="ECO:0007669"/>
    <property type="project" value="UniProtKB-KW"/>
</dbReference>
<keyword evidence="8 11" id="KW-0472">Membrane</keyword>
<keyword evidence="13" id="KW-1185">Reference proteome</keyword>
<dbReference type="Gene3D" id="3.60.21.10">
    <property type="match status" value="1"/>
</dbReference>
<dbReference type="InterPro" id="IPR004843">
    <property type="entry name" value="Calcineurin-like_PHP"/>
</dbReference>
<name>A0A6P8YDK0_THRPL</name>
<evidence type="ECO:0000256" key="8">
    <source>
        <dbReference type="ARBA" id="ARBA00023136"/>
    </source>
</evidence>
<evidence type="ECO:0000256" key="7">
    <source>
        <dbReference type="ARBA" id="ARBA00022989"/>
    </source>
</evidence>
<proteinExistence type="inferred from homology"/>
<evidence type="ECO:0000256" key="11">
    <source>
        <dbReference type="SAM" id="Phobius"/>
    </source>
</evidence>
<evidence type="ECO:0000256" key="4">
    <source>
        <dbReference type="ARBA" id="ARBA00022692"/>
    </source>
</evidence>
<feature type="transmembrane region" description="Helical" evidence="11">
    <location>
        <begin position="9"/>
        <end position="32"/>
    </location>
</feature>
<keyword evidence="5" id="KW-0479">Metal-binding</keyword>
<dbReference type="GO" id="GO:0016020">
    <property type="term" value="C:membrane"/>
    <property type="evidence" value="ECO:0007669"/>
    <property type="project" value="UniProtKB-SubCell"/>
</dbReference>
<dbReference type="FunFam" id="3.60.21.10:FF:000081">
    <property type="entry name" value="Metallophosphoesterase 1 homolog"/>
    <property type="match status" value="1"/>
</dbReference>
<evidence type="ECO:0000256" key="9">
    <source>
        <dbReference type="ARBA" id="ARBA00023211"/>
    </source>
</evidence>
<accession>A0A6P8YDK0</accession>
<keyword evidence="9" id="KW-0464">Manganese</keyword>
<gene>
    <name evidence="14" type="primary">LOC117641346</name>
</gene>
<dbReference type="InterPro" id="IPR029052">
    <property type="entry name" value="Metallo-depent_PP-like"/>
</dbReference>
<comment type="similarity">
    <text evidence="3">Belongs to the metallophosphoesterase superfamily. MPPE1 family.</text>
</comment>
<dbReference type="Pfam" id="PF00149">
    <property type="entry name" value="Metallophos"/>
    <property type="match status" value="1"/>
</dbReference>
<dbReference type="PANTHER" id="PTHR13315:SF0">
    <property type="entry name" value="METALLOPHOSPHOESTERASE 1"/>
    <property type="match status" value="1"/>
</dbReference>
<evidence type="ECO:0000313" key="13">
    <source>
        <dbReference type="Proteomes" id="UP000515158"/>
    </source>
</evidence>
<comment type="subcellular location">
    <subcellularLocation>
        <location evidence="2">Membrane</location>
        <topology evidence="2">Multi-pass membrane protein</topology>
    </subcellularLocation>
</comment>
<dbReference type="GO" id="GO:0006506">
    <property type="term" value="P:GPI anchor biosynthetic process"/>
    <property type="evidence" value="ECO:0007669"/>
    <property type="project" value="InterPro"/>
</dbReference>
<evidence type="ECO:0000256" key="6">
    <source>
        <dbReference type="ARBA" id="ARBA00022801"/>
    </source>
</evidence>
<protein>
    <recommendedName>
        <fullName evidence="10">Metallophosphoesterase 1 homolog</fullName>
    </recommendedName>
</protein>
<organism evidence="14">
    <name type="scientific">Thrips palmi</name>
    <name type="common">Melon thrips</name>
    <dbReference type="NCBI Taxonomy" id="161013"/>
    <lineage>
        <taxon>Eukaryota</taxon>
        <taxon>Metazoa</taxon>
        <taxon>Ecdysozoa</taxon>
        <taxon>Arthropoda</taxon>
        <taxon>Hexapoda</taxon>
        <taxon>Insecta</taxon>
        <taxon>Pterygota</taxon>
        <taxon>Neoptera</taxon>
        <taxon>Paraneoptera</taxon>
        <taxon>Thysanoptera</taxon>
        <taxon>Terebrantia</taxon>
        <taxon>Thripoidea</taxon>
        <taxon>Thripidae</taxon>
        <taxon>Thrips</taxon>
    </lineage>
</organism>
<dbReference type="GO" id="GO:0046872">
    <property type="term" value="F:metal ion binding"/>
    <property type="evidence" value="ECO:0007669"/>
    <property type="project" value="UniProtKB-KW"/>
</dbReference>
<keyword evidence="6" id="KW-0378">Hydrolase</keyword>
<reference evidence="14" key="1">
    <citation type="submission" date="2025-08" db="UniProtKB">
        <authorList>
            <consortium name="RefSeq"/>
        </authorList>
    </citation>
    <scope>IDENTIFICATION</scope>
    <source>
        <tissue evidence="14">Total insect</tissue>
    </source>
</reference>
<evidence type="ECO:0000256" key="1">
    <source>
        <dbReference type="ARBA" id="ARBA00001936"/>
    </source>
</evidence>
<evidence type="ECO:0000256" key="2">
    <source>
        <dbReference type="ARBA" id="ARBA00004141"/>
    </source>
</evidence>
<evidence type="ECO:0000259" key="12">
    <source>
        <dbReference type="Pfam" id="PF00149"/>
    </source>
</evidence>
<feature type="domain" description="Calcineurin-like phosphoesterase" evidence="12">
    <location>
        <begin position="60"/>
        <end position="296"/>
    </location>
</feature>
<comment type="cofactor">
    <cofactor evidence="1">
        <name>Mn(2+)</name>
        <dbReference type="ChEBI" id="CHEBI:29035"/>
    </cofactor>
</comment>
<evidence type="ECO:0000256" key="3">
    <source>
        <dbReference type="ARBA" id="ARBA00008895"/>
    </source>
</evidence>
<dbReference type="GeneID" id="117641346"/>
<dbReference type="FunCoup" id="A0A6P8YDK0">
    <property type="interactions" value="782"/>
</dbReference>
<keyword evidence="4 11" id="KW-0812">Transmembrane</keyword>
<dbReference type="AlphaFoldDB" id="A0A6P8YDK0"/>
<dbReference type="CTD" id="34116"/>
<dbReference type="Proteomes" id="UP000515158">
    <property type="component" value="Unplaced"/>
</dbReference>
<keyword evidence="7 11" id="KW-1133">Transmembrane helix</keyword>
<dbReference type="SUPFAM" id="SSF56300">
    <property type="entry name" value="Metallo-dependent phosphatases"/>
    <property type="match status" value="1"/>
</dbReference>